<feature type="transmembrane region" description="Helical" evidence="2">
    <location>
        <begin position="6"/>
        <end position="25"/>
    </location>
</feature>
<dbReference type="AlphaFoldDB" id="A0A7Z0RW25"/>
<comment type="caution">
    <text evidence="3">The sequence shown here is derived from an EMBL/GenBank/DDBJ whole genome shotgun (WGS) entry which is preliminary data.</text>
</comment>
<feature type="region of interest" description="Disordered" evidence="1">
    <location>
        <begin position="192"/>
        <end position="213"/>
    </location>
</feature>
<evidence type="ECO:0000256" key="1">
    <source>
        <dbReference type="SAM" id="MobiDB-lite"/>
    </source>
</evidence>
<keyword evidence="2" id="KW-0812">Transmembrane</keyword>
<protein>
    <submittedName>
        <fullName evidence="3">Uncharacterized protein</fullName>
    </submittedName>
</protein>
<gene>
    <name evidence="3" type="ORF">HZS81_13485</name>
</gene>
<reference evidence="3 4" key="1">
    <citation type="journal article" date="2015" name="Int. J. Syst. Evol. Microbiol.">
        <title>Halomonas salicampi sp. nov., a halotolerant and alkalitolerant bacterium isolated from a saltern soil.</title>
        <authorList>
            <person name="Lee J.C."/>
            <person name="Kim Y.S."/>
            <person name="Yun B.S."/>
            <person name="Whang K.S."/>
        </authorList>
    </citation>
    <scope>NUCLEOTIDE SEQUENCE [LARGE SCALE GENOMIC DNA]</scope>
    <source>
        <strain evidence="3 4">BH103</strain>
    </source>
</reference>
<feature type="compositionally biased region" description="Polar residues" evidence="1">
    <location>
        <begin position="199"/>
        <end position="213"/>
    </location>
</feature>
<name>A0A7Z0RW25_9GAMM</name>
<keyword evidence="2" id="KW-0472">Membrane</keyword>
<evidence type="ECO:0000313" key="3">
    <source>
        <dbReference type="EMBL" id="NYS61765.1"/>
    </source>
</evidence>
<dbReference type="RefSeq" id="WP_179931091.1">
    <property type="nucleotide sequence ID" value="NZ_JACCDF010000012.1"/>
</dbReference>
<evidence type="ECO:0000256" key="2">
    <source>
        <dbReference type="SAM" id="Phobius"/>
    </source>
</evidence>
<accession>A0A7Z0RW25</accession>
<keyword evidence="4" id="KW-1185">Reference proteome</keyword>
<organism evidence="3 4">
    <name type="scientific">Vreelandella salicampi</name>
    <dbReference type="NCBI Taxonomy" id="1449798"/>
    <lineage>
        <taxon>Bacteria</taxon>
        <taxon>Pseudomonadati</taxon>
        <taxon>Pseudomonadota</taxon>
        <taxon>Gammaproteobacteria</taxon>
        <taxon>Oceanospirillales</taxon>
        <taxon>Halomonadaceae</taxon>
        <taxon>Vreelandella</taxon>
    </lineage>
</organism>
<proteinExistence type="predicted"/>
<keyword evidence="2" id="KW-1133">Transmembrane helix</keyword>
<sequence length="213" mass="24654">MEYIAPISSAVMAVVWVIYFQLFFVQYRRNNRPYLVIHHAQNDSPGALCLLVNMGKEPVHVQCVQAYIRTKHHEQEVFTVTRYDRVNADDTNIQQSLRQGPVQPGGYLVLGTFRDIILGQRSEEEDAGQLLENVTELELRAAVIHGPSQYPVGARRRFYLHHDKRTRISPQNIHTEQLVKRRYRRDVAGWIEQELNPERTGQSQTDSSEQSTN</sequence>
<dbReference type="EMBL" id="JACCDF010000012">
    <property type="protein sequence ID" value="NYS61765.1"/>
    <property type="molecule type" value="Genomic_DNA"/>
</dbReference>
<evidence type="ECO:0000313" key="4">
    <source>
        <dbReference type="Proteomes" id="UP000586119"/>
    </source>
</evidence>
<dbReference type="Proteomes" id="UP000586119">
    <property type="component" value="Unassembled WGS sequence"/>
</dbReference>